<feature type="non-terminal residue" evidence="1">
    <location>
        <position position="1"/>
    </location>
</feature>
<organism evidence="1 2">
    <name type="scientific">Elysia crispata</name>
    <name type="common">lettuce slug</name>
    <dbReference type="NCBI Taxonomy" id="231223"/>
    <lineage>
        <taxon>Eukaryota</taxon>
        <taxon>Metazoa</taxon>
        <taxon>Spiralia</taxon>
        <taxon>Lophotrochozoa</taxon>
        <taxon>Mollusca</taxon>
        <taxon>Gastropoda</taxon>
        <taxon>Heterobranchia</taxon>
        <taxon>Euthyneura</taxon>
        <taxon>Panpulmonata</taxon>
        <taxon>Sacoglossa</taxon>
        <taxon>Placobranchoidea</taxon>
        <taxon>Plakobranchidae</taxon>
        <taxon>Elysia</taxon>
    </lineage>
</organism>
<dbReference type="AlphaFoldDB" id="A0AAE1E7W9"/>
<evidence type="ECO:0008006" key="3">
    <source>
        <dbReference type="Google" id="ProtNLM"/>
    </source>
</evidence>
<dbReference type="InterPro" id="IPR036691">
    <property type="entry name" value="Endo/exonu/phosph_ase_sf"/>
</dbReference>
<dbReference type="EMBL" id="JAWDGP010000910">
    <property type="protein sequence ID" value="KAK3796183.1"/>
    <property type="molecule type" value="Genomic_DNA"/>
</dbReference>
<comment type="caution">
    <text evidence="1">The sequence shown here is derived from an EMBL/GenBank/DDBJ whole genome shotgun (WGS) entry which is preliminary data.</text>
</comment>
<name>A0AAE1E7W9_9GAST</name>
<keyword evidence="2" id="KW-1185">Reference proteome</keyword>
<protein>
    <recommendedName>
        <fullName evidence="3">Endonuclease/exonuclease/phosphatase domain-containing protein</fullName>
    </recommendedName>
</protein>
<reference evidence="1" key="1">
    <citation type="journal article" date="2023" name="G3 (Bethesda)">
        <title>A reference genome for the long-term kleptoplast-retaining sea slug Elysia crispata morphotype clarki.</title>
        <authorList>
            <person name="Eastman K.E."/>
            <person name="Pendleton A.L."/>
            <person name="Shaikh M.A."/>
            <person name="Suttiyut T."/>
            <person name="Ogas R."/>
            <person name="Tomko P."/>
            <person name="Gavelis G."/>
            <person name="Widhalm J.R."/>
            <person name="Wisecaver J.H."/>
        </authorList>
    </citation>
    <scope>NUCLEOTIDE SEQUENCE</scope>
    <source>
        <strain evidence="1">ECLA1</strain>
    </source>
</reference>
<dbReference type="Gene3D" id="3.60.10.10">
    <property type="entry name" value="Endonuclease/exonuclease/phosphatase"/>
    <property type="match status" value="1"/>
</dbReference>
<evidence type="ECO:0000313" key="2">
    <source>
        <dbReference type="Proteomes" id="UP001283361"/>
    </source>
</evidence>
<dbReference type="Proteomes" id="UP001283361">
    <property type="component" value="Unassembled WGS sequence"/>
</dbReference>
<gene>
    <name evidence="1" type="ORF">RRG08_058203</name>
</gene>
<accession>A0AAE1E7W9</accession>
<sequence>NEHQGSSLTVGEAITLLWTTTARLKLDNRPPVQCHLATVYFPHTVCRDWRDIPGMLTTAPSKKPTTPSFDTESLQTNQGSTVSARADILSAYAPTLCSTAEEKDHFYQALEKVIHRVPNTERLYLLGDFNGRLGADHQAWPIYLRSFGCGTINKNGLRLLELT</sequence>
<evidence type="ECO:0000313" key="1">
    <source>
        <dbReference type="EMBL" id="KAK3796183.1"/>
    </source>
</evidence>
<proteinExistence type="predicted"/>